<name>A0ABM8D836_9NOCA</name>
<organism evidence="2 3">
    <name type="scientific">Nocardia sputorum</name>
    <dbReference type="NCBI Taxonomy" id="2984338"/>
    <lineage>
        <taxon>Bacteria</taxon>
        <taxon>Bacillati</taxon>
        <taxon>Actinomycetota</taxon>
        <taxon>Actinomycetes</taxon>
        <taxon>Mycobacteriales</taxon>
        <taxon>Nocardiaceae</taxon>
        <taxon>Nocardia</taxon>
    </lineage>
</organism>
<feature type="chain" id="PRO_5046020179" description="Secreted protein" evidence="1">
    <location>
        <begin position="31"/>
        <end position="147"/>
    </location>
</feature>
<reference evidence="2 3" key="1">
    <citation type="submission" date="2022-11" db="EMBL/GenBank/DDBJ databases">
        <title>Genome Sequencing of Nocardia sp. ON39_IFM12276 and assembly.</title>
        <authorList>
            <person name="Shimojima M."/>
            <person name="Toyokawa M."/>
            <person name="Uesaka K."/>
        </authorList>
    </citation>
    <scope>NUCLEOTIDE SEQUENCE [LARGE SCALE GENOMIC DNA]</scope>
    <source>
        <strain evidence="2 3">IFM 12276</strain>
    </source>
</reference>
<keyword evidence="3" id="KW-1185">Reference proteome</keyword>
<evidence type="ECO:0008006" key="4">
    <source>
        <dbReference type="Google" id="ProtNLM"/>
    </source>
</evidence>
<dbReference type="EMBL" id="AP026978">
    <property type="protein sequence ID" value="BDU03642.1"/>
    <property type="molecule type" value="Genomic_DNA"/>
</dbReference>
<protein>
    <recommendedName>
        <fullName evidence="4">Secreted protein</fullName>
    </recommendedName>
</protein>
<proteinExistence type="predicted"/>
<accession>A0ABM8D836</accession>
<evidence type="ECO:0000313" key="2">
    <source>
        <dbReference type="EMBL" id="BDU03642.1"/>
    </source>
</evidence>
<keyword evidence="1" id="KW-0732">Signal</keyword>
<dbReference type="RefSeq" id="WP_281876812.1">
    <property type="nucleotide sequence ID" value="NZ_AP026978.1"/>
</dbReference>
<sequence length="147" mass="15396">MKIRIGRALLAGCSAAAVLAGVAVPAGASAAVEPVAAKPVGVCTFEFNKIPYVLHKAVVVGGTVTCDPTSIEFHLTLQLWHRSGTSNRKPKGEPGIVTQIPNPSVHIAAMALDCVPGMWQGKIVMRATWDTGTNEGRKETVPAILQC</sequence>
<feature type="signal peptide" evidence="1">
    <location>
        <begin position="1"/>
        <end position="30"/>
    </location>
</feature>
<evidence type="ECO:0000256" key="1">
    <source>
        <dbReference type="SAM" id="SignalP"/>
    </source>
</evidence>
<evidence type="ECO:0000313" key="3">
    <source>
        <dbReference type="Proteomes" id="UP001317870"/>
    </source>
</evidence>
<gene>
    <name evidence="2" type="ORF">IFM12276_66700</name>
</gene>
<dbReference type="Proteomes" id="UP001317870">
    <property type="component" value="Chromosome"/>
</dbReference>